<accession>A0AAP5MC37</accession>
<evidence type="ECO:0000313" key="1">
    <source>
        <dbReference type="EMBL" id="MDR9897858.1"/>
    </source>
</evidence>
<proteinExistence type="predicted"/>
<sequence>MKRSEAGNLYKQVQLLKIRIFSNERARNFDGSIPHSNYLFHLVHCYCETINFVAYKKGLKVSEVRYSQLNLLGKTALADDHSAVSLKNNTYKDEEQKPILLSQVNEDNPIDLHVLRNFSKSINSANPQVALSKMTLQQLRKECSKMGIRWRDAVTDIKTGKKRDLRKAEIVAALEQKLSA</sequence>
<dbReference type="EMBL" id="JAALHA020000014">
    <property type="protein sequence ID" value="MDR9897858.1"/>
    <property type="molecule type" value="Genomic_DNA"/>
</dbReference>
<comment type="caution">
    <text evidence="1">The sequence shown here is derived from an EMBL/GenBank/DDBJ whole genome shotgun (WGS) entry which is preliminary data.</text>
</comment>
<gene>
    <name evidence="1" type="ORF">G7B40_025315</name>
</gene>
<protein>
    <submittedName>
        <fullName evidence="1">Uncharacterized protein</fullName>
    </submittedName>
</protein>
<evidence type="ECO:0000313" key="2">
    <source>
        <dbReference type="Proteomes" id="UP000667802"/>
    </source>
</evidence>
<name>A0AAP5MC37_9CYAN</name>
<organism evidence="1 2">
    <name type="scientific">Aetokthonos hydrillicola Thurmond2011</name>
    <dbReference type="NCBI Taxonomy" id="2712845"/>
    <lineage>
        <taxon>Bacteria</taxon>
        <taxon>Bacillati</taxon>
        <taxon>Cyanobacteriota</taxon>
        <taxon>Cyanophyceae</taxon>
        <taxon>Nostocales</taxon>
        <taxon>Hapalosiphonaceae</taxon>
        <taxon>Aetokthonos</taxon>
    </lineage>
</organism>
<dbReference type="AlphaFoldDB" id="A0AAP5MC37"/>
<dbReference type="RefSeq" id="WP_208339120.1">
    <property type="nucleotide sequence ID" value="NZ_CAWQFN010000488.1"/>
</dbReference>
<reference evidence="2" key="1">
    <citation type="journal article" date="2021" name="Science">
        <title>Hunting the eagle killer: A cyanobacterial neurotoxin causes vacuolar myelinopathy.</title>
        <authorList>
            <person name="Breinlinger S."/>
            <person name="Phillips T.J."/>
            <person name="Haram B.N."/>
            <person name="Mares J."/>
            <person name="Martinez Yerena J.A."/>
            <person name="Hrouzek P."/>
            <person name="Sobotka R."/>
            <person name="Henderson W.M."/>
            <person name="Schmieder P."/>
            <person name="Williams S.M."/>
            <person name="Lauderdale J.D."/>
            <person name="Wilde H.D."/>
            <person name="Gerrin W."/>
            <person name="Kust A."/>
            <person name="Washington J.W."/>
            <person name="Wagner C."/>
            <person name="Geier B."/>
            <person name="Liebeke M."/>
            <person name="Enke H."/>
            <person name="Niedermeyer T.H.J."/>
            <person name="Wilde S.B."/>
        </authorList>
    </citation>
    <scope>NUCLEOTIDE SEQUENCE [LARGE SCALE GENOMIC DNA]</scope>
    <source>
        <strain evidence="2">Thurmond2011</strain>
    </source>
</reference>
<keyword evidence="2" id="KW-1185">Reference proteome</keyword>
<dbReference type="Proteomes" id="UP000667802">
    <property type="component" value="Unassembled WGS sequence"/>
</dbReference>